<dbReference type="Proteomes" id="UP000008871">
    <property type="component" value="Chromosome"/>
</dbReference>
<dbReference type="InterPro" id="IPR050276">
    <property type="entry name" value="MshD_Acetyltransferase"/>
</dbReference>
<dbReference type="CDD" id="cd04301">
    <property type="entry name" value="NAT_SF"/>
    <property type="match status" value="1"/>
</dbReference>
<dbReference type="PROSITE" id="PS51186">
    <property type="entry name" value="GNAT"/>
    <property type="match status" value="1"/>
</dbReference>
<protein>
    <submittedName>
        <fullName evidence="3">Acetyltransferase, GNAT family, putative</fullName>
    </submittedName>
</protein>
<sequence length="425" mass="48142">MCIDTLPVCCFQYAALTATPPLLAASIMLARQYPLPYSEHLQGHRIMCVFSLRPALPDDLDALTALEQRCFSSDRLTRRSFRQWLKRQHAGLIVAQNEHQQLVGYVLVLLQPGTRLARLYSIAVDPQQRGKKLGEQLLGAAEGYAHQQHRLFLRLEVRKDNTVAIALYERLGYRLFAQTVDYYEDHEDALRYQKRLHYLADLPDLSGQAHAASTQTGRLQLPWVQQTTPFTCGPACLLMALAALKKQAPTVTEELLLWREATTIYMTAGHGGCHPLGLALAARQRGLSARVWCNQAGPLFLDSVRDRDKKSVITTLHDHFVSECSRHRVPVCYDDFSATDLDNAISVGSIVLVLISTWRLDRRKAPHWVAISGSDEECFYIHDPDPGEDQVPMDCQHVPITRYKFEQMRQYGQAKLRTAVVLNRL</sequence>
<dbReference type="STRING" id="393595.ABO_1040"/>
<dbReference type="PANTHER" id="PTHR43617:SF33">
    <property type="entry name" value="SPORE COAT POLYSACCHARIDE BIOSYNTHESIS PROTEIN SPSD"/>
    <property type="match status" value="1"/>
</dbReference>
<evidence type="ECO:0000259" key="2">
    <source>
        <dbReference type="PROSITE" id="PS51186"/>
    </source>
</evidence>
<dbReference type="Pfam" id="PF11814">
    <property type="entry name" value="DUF3335"/>
    <property type="match status" value="1"/>
</dbReference>
<keyword evidence="1" id="KW-0732">Signal</keyword>
<accession>Q0VQQ9</accession>
<dbReference type="EMBL" id="AM286690">
    <property type="protein sequence ID" value="CAL16489.1"/>
    <property type="molecule type" value="Genomic_DNA"/>
</dbReference>
<dbReference type="Gene3D" id="3.90.70.10">
    <property type="entry name" value="Cysteine proteinases"/>
    <property type="match status" value="1"/>
</dbReference>
<dbReference type="eggNOG" id="COG0456">
    <property type="taxonomic scope" value="Bacteria"/>
</dbReference>
<feature type="chain" id="PRO_5004178940" evidence="1">
    <location>
        <begin position="25"/>
        <end position="425"/>
    </location>
</feature>
<dbReference type="PANTHER" id="PTHR43617">
    <property type="entry name" value="L-AMINO ACID N-ACETYLTRANSFERASE"/>
    <property type="match status" value="1"/>
</dbReference>
<dbReference type="GO" id="GO:0016747">
    <property type="term" value="F:acyltransferase activity, transferring groups other than amino-acyl groups"/>
    <property type="evidence" value="ECO:0007669"/>
    <property type="project" value="InterPro"/>
</dbReference>
<reference evidence="3 4" key="1">
    <citation type="journal article" date="2006" name="Nat. Biotechnol.">
        <title>Genome sequence of the ubiquitous hydrocarbon-degrading marine bacterium Alcanivorax borkumensis.</title>
        <authorList>
            <person name="Schneiker S."/>
            <person name="Martins dos Santos V.A.P."/>
            <person name="Bartels D."/>
            <person name="Bekel T."/>
            <person name="Brecht M."/>
            <person name="Buhrmester J."/>
            <person name="Chernikova T.N."/>
            <person name="Denaro R."/>
            <person name="Ferrer M."/>
            <person name="Gertler C."/>
            <person name="Goesmann A."/>
            <person name="Golyshina O.V."/>
            <person name="Kaminski F."/>
            <person name="Khachane A.N."/>
            <person name="Lang S."/>
            <person name="Linke B."/>
            <person name="McHardy A.C."/>
            <person name="Meyer F."/>
            <person name="Nechitaylo T."/>
            <person name="Puehler A."/>
            <person name="Regenhardt D."/>
            <person name="Rupp O."/>
            <person name="Sabirova J.S."/>
            <person name="Selbitschka W."/>
            <person name="Yakimov M.M."/>
            <person name="Timmis K.N."/>
            <person name="Vorhoelter F.-J."/>
            <person name="Weidner S."/>
            <person name="Kaiser O."/>
            <person name="Golyshin P.N."/>
        </authorList>
    </citation>
    <scope>NUCLEOTIDE SEQUENCE [LARGE SCALE GENOMIC DNA]</scope>
    <source>
        <strain evidence="4">ATCC 700651 / DSM 11573 / NCIMB 13689 / SK2</strain>
    </source>
</reference>
<keyword evidence="4" id="KW-1185">Reference proteome</keyword>
<dbReference type="AlphaFoldDB" id="Q0VQQ9"/>
<feature type="domain" description="N-acetyltransferase" evidence="2">
    <location>
        <begin position="50"/>
        <end position="197"/>
    </location>
</feature>
<dbReference type="KEGG" id="abo:ABO_1040"/>
<dbReference type="Gene3D" id="3.40.630.30">
    <property type="match status" value="1"/>
</dbReference>
<proteinExistence type="predicted"/>
<evidence type="ECO:0000256" key="1">
    <source>
        <dbReference type="SAM" id="SignalP"/>
    </source>
</evidence>
<dbReference type="SUPFAM" id="SSF55729">
    <property type="entry name" value="Acyl-CoA N-acyltransferases (Nat)"/>
    <property type="match status" value="1"/>
</dbReference>
<evidence type="ECO:0000313" key="4">
    <source>
        <dbReference type="Proteomes" id="UP000008871"/>
    </source>
</evidence>
<dbReference type="InterPro" id="IPR021770">
    <property type="entry name" value="DUF3335"/>
</dbReference>
<dbReference type="InterPro" id="IPR016181">
    <property type="entry name" value="Acyl_CoA_acyltransferase"/>
</dbReference>
<gene>
    <name evidence="3" type="ordered locus">ABO_1040</name>
</gene>
<dbReference type="Pfam" id="PF00583">
    <property type="entry name" value="Acetyltransf_1"/>
    <property type="match status" value="1"/>
</dbReference>
<dbReference type="InterPro" id="IPR000182">
    <property type="entry name" value="GNAT_dom"/>
</dbReference>
<feature type="signal peptide" evidence="1">
    <location>
        <begin position="1"/>
        <end position="24"/>
    </location>
</feature>
<organism evidence="3 4">
    <name type="scientific">Alcanivorax borkumensis (strain ATCC 700651 / DSM 11573 / NCIMB 13689 / SK2)</name>
    <dbReference type="NCBI Taxonomy" id="393595"/>
    <lineage>
        <taxon>Bacteria</taxon>
        <taxon>Pseudomonadati</taxon>
        <taxon>Pseudomonadota</taxon>
        <taxon>Gammaproteobacteria</taxon>
        <taxon>Oceanospirillales</taxon>
        <taxon>Alcanivoracaceae</taxon>
        <taxon>Alcanivorax</taxon>
    </lineage>
</organism>
<name>Q0VQQ9_ALCBS</name>
<keyword evidence="3" id="KW-0808">Transferase</keyword>
<dbReference type="HOGENOM" id="CLU_064070_0_0_6"/>
<evidence type="ECO:0000313" key="3">
    <source>
        <dbReference type="EMBL" id="CAL16489.1"/>
    </source>
</evidence>